<proteinExistence type="predicted"/>
<accession>A0A2P2P7F9</accession>
<organism evidence="1">
    <name type="scientific">Rhizophora mucronata</name>
    <name type="common">Asiatic mangrove</name>
    <dbReference type="NCBI Taxonomy" id="61149"/>
    <lineage>
        <taxon>Eukaryota</taxon>
        <taxon>Viridiplantae</taxon>
        <taxon>Streptophyta</taxon>
        <taxon>Embryophyta</taxon>
        <taxon>Tracheophyta</taxon>
        <taxon>Spermatophyta</taxon>
        <taxon>Magnoliopsida</taxon>
        <taxon>eudicotyledons</taxon>
        <taxon>Gunneridae</taxon>
        <taxon>Pentapetalae</taxon>
        <taxon>rosids</taxon>
        <taxon>fabids</taxon>
        <taxon>Malpighiales</taxon>
        <taxon>Rhizophoraceae</taxon>
        <taxon>Rhizophora</taxon>
    </lineage>
</organism>
<reference evidence="1" key="1">
    <citation type="submission" date="2018-02" db="EMBL/GenBank/DDBJ databases">
        <title>Rhizophora mucronata_Transcriptome.</title>
        <authorList>
            <person name="Meera S.P."/>
            <person name="Sreeshan A."/>
            <person name="Augustine A."/>
        </authorList>
    </citation>
    <scope>NUCLEOTIDE SEQUENCE</scope>
    <source>
        <tissue evidence="1">Leaf</tissue>
    </source>
</reference>
<name>A0A2P2P7F9_RHIMU</name>
<sequence>MGIQHPTDCLQKLISLLGLKNRKSTNQIKACMFKS</sequence>
<dbReference type="EMBL" id="GGEC01070206">
    <property type="protein sequence ID" value="MBX50690.1"/>
    <property type="molecule type" value="Transcribed_RNA"/>
</dbReference>
<evidence type="ECO:0000313" key="1">
    <source>
        <dbReference type="EMBL" id="MBX50690.1"/>
    </source>
</evidence>
<protein>
    <submittedName>
        <fullName evidence="1">Uncharacterized protein</fullName>
    </submittedName>
</protein>
<dbReference type="AlphaFoldDB" id="A0A2P2P7F9"/>